<gene>
    <name evidence="2" type="ORF">AFUS01_LOCUS4346</name>
</gene>
<reference evidence="2" key="1">
    <citation type="submission" date="2021-06" db="EMBL/GenBank/DDBJ databases">
        <authorList>
            <person name="Hodson N. C."/>
            <person name="Mongue J. A."/>
            <person name="Jaron S. K."/>
        </authorList>
    </citation>
    <scope>NUCLEOTIDE SEQUENCE</scope>
</reference>
<protein>
    <submittedName>
        <fullName evidence="2">Uncharacterized protein</fullName>
    </submittedName>
</protein>
<sequence length="92" mass="9987">MKAQVVLAQLALFSISITHAWFAPYDAYGPFGPYGPLNPYGPPALYGPADLYGPYAMGPLILPPPMYVFKRDHDGVTSFTVENDPSGDNIQP</sequence>
<keyword evidence="1" id="KW-0732">Signal</keyword>
<dbReference type="AlphaFoldDB" id="A0A8J2J5F8"/>
<dbReference type="EMBL" id="CAJVCH010027078">
    <property type="protein sequence ID" value="CAG7701570.1"/>
    <property type="molecule type" value="Genomic_DNA"/>
</dbReference>
<dbReference type="Proteomes" id="UP000708208">
    <property type="component" value="Unassembled WGS sequence"/>
</dbReference>
<evidence type="ECO:0000313" key="2">
    <source>
        <dbReference type="EMBL" id="CAG7701570.1"/>
    </source>
</evidence>
<accession>A0A8J2J5F8</accession>
<evidence type="ECO:0000256" key="1">
    <source>
        <dbReference type="SAM" id="SignalP"/>
    </source>
</evidence>
<comment type="caution">
    <text evidence="2">The sequence shown here is derived from an EMBL/GenBank/DDBJ whole genome shotgun (WGS) entry which is preliminary data.</text>
</comment>
<feature type="chain" id="PRO_5035210170" evidence="1">
    <location>
        <begin position="21"/>
        <end position="92"/>
    </location>
</feature>
<keyword evidence="3" id="KW-1185">Reference proteome</keyword>
<proteinExistence type="predicted"/>
<feature type="signal peptide" evidence="1">
    <location>
        <begin position="1"/>
        <end position="20"/>
    </location>
</feature>
<organism evidence="2 3">
    <name type="scientific">Allacma fusca</name>
    <dbReference type="NCBI Taxonomy" id="39272"/>
    <lineage>
        <taxon>Eukaryota</taxon>
        <taxon>Metazoa</taxon>
        <taxon>Ecdysozoa</taxon>
        <taxon>Arthropoda</taxon>
        <taxon>Hexapoda</taxon>
        <taxon>Collembola</taxon>
        <taxon>Symphypleona</taxon>
        <taxon>Sminthuridae</taxon>
        <taxon>Allacma</taxon>
    </lineage>
</organism>
<evidence type="ECO:0000313" key="3">
    <source>
        <dbReference type="Proteomes" id="UP000708208"/>
    </source>
</evidence>
<name>A0A8J2J5F8_9HEXA</name>